<dbReference type="GO" id="GO:0000978">
    <property type="term" value="F:RNA polymerase II cis-regulatory region sequence-specific DNA binding"/>
    <property type="evidence" value="ECO:0007669"/>
    <property type="project" value="TreeGrafter"/>
</dbReference>
<dbReference type="GO" id="GO:0008270">
    <property type="term" value="F:zinc ion binding"/>
    <property type="evidence" value="ECO:0007669"/>
    <property type="project" value="UniProtKB-KW"/>
</dbReference>
<keyword evidence="4 9" id="KW-0863">Zinc-finger</keyword>
<dbReference type="AlphaFoldDB" id="A0AAV8W0K0"/>
<dbReference type="GO" id="GO:0001227">
    <property type="term" value="F:DNA-binding transcription repressor activity, RNA polymerase II-specific"/>
    <property type="evidence" value="ECO:0007669"/>
    <property type="project" value="TreeGrafter"/>
</dbReference>
<dbReference type="Proteomes" id="UP001159042">
    <property type="component" value="Unassembled WGS sequence"/>
</dbReference>
<dbReference type="EMBL" id="JANEYG010000016">
    <property type="protein sequence ID" value="KAJ8919752.1"/>
    <property type="molecule type" value="Genomic_DNA"/>
</dbReference>
<proteinExistence type="predicted"/>
<evidence type="ECO:0000313" key="11">
    <source>
        <dbReference type="EMBL" id="KAJ8919752.1"/>
    </source>
</evidence>
<evidence type="ECO:0000313" key="12">
    <source>
        <dbReference type="Proteomes" id="UP001159042"/>
    </source>
</evidence>
<evidence type="ECO:0000256" key="4">
    <source>
        <dbReference type="ARBA" id="ARBA00022771"/>
    </source>
</evidence>
<dbReference type="PANTHER" id="PTHR24399:SF70">
    <property type="entry name" value="C2H2-TYPE DOMAIN-CONTAINING PROTEIN"/>
    <property type="match status" value="1"/>
</dbReference>
<evidence type="ECO:0000259" key="10">
    <source>
        <dbReference type="PROSITE" id="PS50157"/>
    </source>
</evidence>
<feature type="domain" description="C2H2-type" evidence="10">
    <location>
        <begin position="386"/>
        <end position="413"/>
    </location>
</feature>
<feature type="domain" description="C2H2-type" evidence="10">
    <location>
        <begin position="525"/>
        <end position="549"/>
    </location>
</feature>
<keyword evidence="3" id="KW-0677">Repeat</keyword>
<dbReference type="FunFam" id="3.30.160.60:FF:000100">
    <property type="entry name" value="Zinc finger 45-like"/>
    <property type="match status" value="1"/>
</dbReference>
<dbReference type="PANTHER" id="PTHR24399">
    <property type="entry name" value="ZINC FINGER AND BTB DOMAIN-CONTAINING"/>
    <property type="match status" value="1"/>
</dbReference>
<dbReference type="PROSITE" id="PS00028">
    <property type="entry name" value="ZINC_FINGER_C2H2_1"/>
    <property type="match status" value="7"/>
</dbReference>
<evidence type="ECO:0000256" key="8">
    <source>
        <dbReference type="ARBA" id="ARBA00023242"/>
    </source>
</evidence>
<keyword evidence="6" id="KW-0805">Transcription regulation</keyword>
<keyword evidence="12" id="KW-1185">Reference proteome</keyword>
<organism evidence="11 12">
    <name type="scientific">Exocentrus adspersus</name>
    <dbReference type="NCBI Taxonomy" id="1586481"/>
    <lineage>
        <taxon>Eukaryota</taxon>
        <taxon>Metazoa</taxon>
        <taxon>Ecdysozoa</taxon>
        <taxon>Arthropoda</taxon>
        <taxon>Hexapoda</taxon>
        <taxon>Insecta</taxon>
        <taxon>Pterygota</taxon>
        <taxon>Neoptera</taxon>
        <taxon>Endopterygota</taxon>
        <taxon>Coleoptera</taxon>
        <taxon>Polyphaga</taxon>
        <taxon>Cucujiformia</taxon>
        <taxon>Chrysomeloidea</taxon>
        <taxon>Cerambycidae</taxon>
        <taxon>Lamiinae</taxon>
        <taxon>Acanthocinini</taxon>
        <taxon>Exocentrus</taxon>
    </lineage>
</organism>
<evidence type="ECO:0000256" key="2">
    <source>
        <dbReference type="ARBA" id="ARBA00022723"/>
    </source>
</evidence>
<feature type="domain" description="C2H2-type" evidence="10">
    <location>
        <begin position="414"/>
        <end position="441"/>
    </location>
</feature>
<keyword evidence="7" id="KW-0804">Transcription</keyword>
<name>A0AAV8W0K0_9CUCU</name>
<dbReference type="PROSITE" id="PS50157">
    <property type="entry name" value="ZINC_FINGER_C2H2_2"/>
    <property type="match status" value="7"/>
</dbReference>
<gene>
    <name evidence="11" type="ORF">NQ315_006281</name>
</gene>
<evidence type="ECO:0000256" key="6">
    <source>
        <dbReference type="ARBA" id="ARBA00023015"/>
    </source>
</evidence>
<keyword evidence="8" id="KW-0539">Nucleus</keyword>
<dbReference type="Pfam" id="PF13912">
    <property type="entry name" value="zf-C2H2_6"/>
    <property type="match status" value="1"/>
</dbReference>
<evidence type="ECO:0000256" key="9">
    <source>
        <dbReference type="PROSITE-ProRule" id="PRU00042"/>
    </source>
</evidence>
<comment type="caution">
    <text evidence="11">The sequence shown here is derived from an EMBL/GenBank/DDBJ whole genome shotgun (WGS) entry which is preliminary data.</text>
</comment>
<evidence type="ECO:0000256" key="1">
    <source>
        <dbReference type="ARBA" id="ARBA00004123"/>
    </source>
</evidence>
<dbReference type="InterPro" id="IPR036236">
    <property type="entry name" value="Znf_C2H2_sf"/>
</dbReference>
<comment type="subcellular location">
    <subcellularLocation>
        <location evidence="1">Nucleus</location>
    </subcellularLocation>
</comment>
<feature type="domain" description="C2H2-type" evidence="10">
    <location>
        <begin position="357"/>
        <end position="385"/>
    </location>
</feature>
<dbReference type="SMART" id="SM00355">
    <property type="entry name" value="ZnF_C2H2"/>
    <property type="match status" value="10"/>
</dbReference>
<feature type="domain" description="C2H2-type" evidence="10">
    <location>
        <begin position="470"/>
        <end position="497"/>
    </location>
</feature>
<dbReference type="Pfam" id="PF00096">
    <property type="entry name" value="zf-C2H2"/>
    <property type="match status" value="2"/>
</dbReference>
<feature type="domain" description="C2H2-type" evidence="10">
    <location>
        <begin position="442"/>
        <end position="469"/>
    </location>
</feature>
<dbReference type="Gene3D" id="3.30.160.60">
    <property type="entry name" value="Classic Zinc Finger"/>
    <property type="match status" value="6"/>
</dbReference>
<evidence type="ECO:0000256" key="3">
    <source>
        <dbReference type="ARBA" id="ARBA00022737"/>
    </source>
</evidence>
<keyword evidence="5" id="KW-0862">Zinc</keyword>
<keyword evidence="2" id="KW-0479">Metal-binding</keyword>
<dbReference type="SUPFAM" id="SSF57667">
    <property type="entry name" value="beta-beta-alpha zinc fingers"/>
    <property type="match status" value="4"/>
</dbReference>
<dbReference type="GO" id="GO:0005654">
    <property type="term" value="C:nucleoplasm"/>
    <property type="evidence" value="ECO:0007669"/>
    <property type="project" value="TreeGrafter"/>
</dbReference>
<reference evidence="11 12" key="1">
    <citation type="journal article" date="2023" name="Insect Mol. Biol.">
        <title>Genome sequencing provides insights into the evolution of gene families encoding plant cell wall-degrading enzymes in longhorned beetles.</title>
        <authorList>
            <person name="Shin N.R."/>
            <person name="Okamura Y."/>
            <person name="Kirsch R."/>
            <person name="Pauchet Y."/>
        </authorList>
    </citation>
    <scope>NUCLEOTIDE SEQUENCE [LARGE SCALE GENOMIC DNA]</scope>
    <source>
        <strain evidence="11">EAD_L_NR</strain>
    </source>
</reference>
<evidence type="ECO:0000256" key="5">
    <source>
        <dbReference type="ARBA" id="ARBA00022833"/>
    </source>
</evidence>
<dbReference type="InterPro" id="IPR013087">
    <property type="entry name" value="Znf_C2H2_type"/>
</dbReference>
<evidence type="ECO:0000256" key="7">
    <source>
        <dbReference type="ARBA" id="ARBA00023163"/>
    </source>
</evidence>
<feature type="domain" description="C2H2-type" evidence="10">
    <location>
        <begin position="329"/>
        <end position="356"/>
    </location>
</feature>
<sequence>MDEKRYPNTNYVSYQQSQYLKQATNDTQAFYPYSNYATLPSNANFLDVYNVSTSSTPIYNFQQNNQAGQQERPDLLVWESRIPEVEKTTRTKDSSPASYSDLNMLLGDTSFKPNPCMNSDQQTECSNEESDIVVEESEDDVTDNSEDHAKGLSPVDTNKCLICNVTYNLQGAQFYFLTTDTPLTMSSQLPVMETVKGIVGEVSSATNYLCGDCLALVNNVDRLQSQLDRLKASLTAKFKSTCRENKVWYRKKTFCKRKRICLDKLPKYKCKLCKKVLCLKNYCLYHVKLHQKQGNLCDVCGNVYRDKKKFLYHCKRHIKRKSNKKIDSFSCANCDKAFRTKSNKTEHENYCLGVLPFECKHCSKRFPSSTKLKNHIKHKHDKKFAVICSICNIGFVKVSDYKSHMVSHSADKKYQCPKCDKTYKTLSNLNFHMKIHNSRLPFNCHVCSKGFMRKEYLEAHINNHNGVKNFNCGQCDKKFVSQKNLDAHSKYHEGTVKRNTCNVCGKTMTTGFEEHLRIHNNLREFECKRCLIRFNTKGALSKHLKKKHL</sequence>
<protein>
    <recommendedName>
        <fullName evidence="10">C2H2-type domain-containing protein</fullName>
    </recommendedName>
</protein>
<accession>A0AAV8W0K0</accession>